<accession>A0A1B1S4Y7</accession>
<dbReference type="Proteomes" id="UP000053354">
    <property type="component" value="Chromosome"/>
</dbReference>
<dbReference type="AlphaFoldDB" id="A0A1B1S4Y7"/>
<dbReference type="GO" id="GO:0006270">
    <property type="term" value="P:DNA replication initiation"/>
    <property type="evidence" value="ECO:0007669"/>
    <property type="project" value="InterPro"/>
</dbReference>
<evidence type="ECO:0000259" key="2">
    <source>
        <dbReference type="Pfam" id="PF01051"/>
    </source>
</evidence>
<feature type="domain" description="Initiator Rep protein WH1" evidence="2">
    <location>
        <begin position="12"/>
        <end position="69"/>
    </location>
</feature>
<keyword evidence="4" id="KW-1185">Reference proteome</keyword>
<dbReference type="RefSeq" id="WP_065524627.1">
    <property type="nucleotide sequence ID" value="NZ_CP016540.2"/>
</dbReference>
<dbReference type="InterPro" id="IPR036390">
    <property type="entry name" value="WH_DNA-bd_sf"/>
</dbReference>
<dbReference type="OrthoDB" id="1428208at2"/>
<comment type="similarity">
    <text evidence="1">Belongs to the initiator RepB protein family.</text>
</comment>
<protein>
    <recommendedName>
        <fullName evidence="2">Initiator Rep protein WH1 domain-containing protein</fullName>
    </recommendedName>
</protein>
<evidence type="ECO:0000256" key="1">
    <source>
        <dbReference type="ARBA" id="ARBA00038283"/>
    </source>
</evidence>
<dbReference type="InterPro" id="IPR036388">
    <property type="entry name" value="WH-like_DNA-bd_sf"/>
</dbReference>
<sequence>MLGLEGLDSNVIFKGVVEELLSKVVEIPREHGDWMMTHWIESVKYVEGSNVIRFGLSPDIKPYFMRLKRYLFP</sequence>
<evidence type="ECO:0000313" key="3">
    <source>
        <dbReference type="EMBL" id="ANU28267.1"/>
    </source>
</evidence>
<gene>
    <name evidence="3" type="ORF">I858_014845</name>
</gene>
<dbReference type="Gene3D" id="1.10.10.10">
    <property type="entry name" value="Winged helix-like DNA-binding domain superfamily/Winged helix DNA-binding domain"/>
    <property type="match status" value="1"/>
</dbReference>
<proteinExistence type="inferred from homology"/>
<dbReference type="KEGG" id="pll:I858_014845"/>
<evidence type="ECO:0000313" key="4">
    <source>
        <dbReference type="Proteomes" id="UP000053354"/>
    </source>
</evidence>
<dbReference type="SUPFAM" id="SSF46785">
    <property type="entry name" value="Winged helix' DNA-binding domain"/>
    <property type="match status" value="1"/>
</dbReference>
<dbReference type="Pfam" id="PF01051">
    <property type="entry name" value="Rep3_N"/>
    <property type="match status" value="1"/>
</dbReference>
<name>A0A1B1S4Y7_9BACL</name>
<organism evidence="3 4">
    <name type="scientific">Planococcus versutus</name>
    <dbReference type="NCBI Taxonomy" id="1302659"/>
    <lineage>
        <taxon>Bacteria</taxon>
        <taxon>Bacillati</taxon>
        <taxon>Bacillota</taxon>
        <taxon>Bacilli</taxon>
        <taxon>Bacillales</taxon>
        <taxon>Caryophanaceae</taxon>
        <taxon>Planococcus</taxon>
    </lineage>
</organism>
<dbReference type="InterPro" id="IPR000525">
    <property type="entry name" value="Initiator_Rep_WH1"/>
</dbReference>
<dbReference type="GO" id="GO:0003887">
    <property type="term" value="F:DNA-directed DNA polymerase activity"/>
    <property type="evidence" value="ECO:0007669"/>
    <property type="project" value="InterPro"/>
</dbReference>
<dbReference type="EMBL" id="CP016540">
    <property type="protein sequence ID" value="ANU28267.1"/>
    <property type="molecule type" value="Genomic_DNA"/>
</dbReference>
<reference evidence="3" key="1">
    <citation type="submission" date="2016-10" db="EMBL/GenBank/DDBJ databases">
        <authorList>
            <person name="See-Too W.S."/>
        </authorList>
    </citation>
    <scope>NUCLEOTIDE SEQUENCE</scope>
    <source>
        <strain evidence="3">L10.15</strain>
    </source>
</reference>